<feature type="transmembrane region" description="Helical" evidence="4">
    <location>
        <begin position="159"/>
        <end position="180"/>
    </location>
</feature>
<feature type="transmembrane region" description="Helical" evidence="4">
    <location>
        <begin position="136"/>
        <end position="152"/>
    </location>
</feature>
<keyword evidence="2" id="KW-0863">Zinc-finger</keyword>
<dbReference type="Gene3D" id="3.30.40.10">
    <property type="entry name" value="Zinc/RING finger domain, C3HC4 (zinc finger)"/>
    <property type="match status" value="1"/>
</dbReference>
<dbReference type="AlphaFoldDB" id="A0A6C0BBW8"/>
<dbReference type="InterPro" id="IPR013083">
    <property type="entry name" value="Znf_RING/FYVE/PHD"/>
</dbReference>
<dbReference type="EMBL" id="MN739120">
    <property type="protein sequence ID" value="QHS89765.1"/>
    <property type="molecule type" value="Genomic_DNA"/>
</dbReference>
<dbReference type="GO" id="GO:0008270">
    <property type="term" value="F:zinc ion binding"/>
    <property type="evidence" value="ECO:0007669"/>
    <property type="project" value="UniProtKB-KW"/>
</dbReference>
<evidence type="ECO:0000259" key="5">
    <source>
        <dbReference type="PROSITE" id="PS51292"/>
    </source>
</evidence>
<dbReference type="InterPro" id="IPR011016">
    <property type="entry name" value="Znf_RING-CH"/>
</dbReference>
<keyword evidence="3" id="KW-0862">Zinc</keyword>
<feature type="domain" description="RING-CH-type" evidence="5">
    <location>
        <begin position="1"/>
        <end position="68"/>
    </location>
</feature>
<sequence>MSEDELPVCRFCYENEGIDGDDKFISPCCCSGDMLFVHKKCLNTWINGDLSSKTYEQCSACRCKYKRQKPEDLDEIVEKNTLITVLTLECGLFVLLLLLILSCSNSTIFCSITIFILYILSISYICGVLGYDDALWLIIIIFIFVSFSKRNIKLFSANLWLILFFGSVSFQTVTEGWNYFNSQNKKFVMNSFKPKMFDNYLKKYVDIIF</sequence>
<keyword evidence="4" id="KW-0812">Transmembrane</keyword>
<feature type="transmembrane region" description="Helical" evidence="4">
    <location>
        <begin position="108"/>
        <end position="130"/>
    </location>
</feature>
<accession>A0A6C0BBW8</accession>
<evidence type="ECO:0000256" key="4">
    <source>
        <dbReference type="SAM" id="Phobius"/>
    </source>
</evidence>
<protein>
    <recommendedName>
        <fullName evidence="5">RING-CH-type domain-containing protein</fullName>
    </recommendedName>
</protein>
<keyword evidence="4" id="KW-1133">Transmembrane helix</keyword>
<dbReference type="SMART" id="SM00744">
    <property type="entry name" value="RINGv"/>
    <property type="match status" value="1"/>
</dbReference>
<evidence type="ECO:0000256" key="3">
    <source>
        <dbReference type="ARBA" id="ARBA00022833"/>
    </source>
</evidence>
<evidence type="ECO:0000256" key="1">
    <source>
        <dbReference type="ARBA" id="ARBA00022723"/>
    </source>
</evidence>
<dbReference type="PANTHER" id="PTHR20893:SF2">
    <property type="entry name" value="LD08641P"/>
    <property type="match status" value="1"/>
</dbReference>
<keyword evidence="1" id="KW-0479">Metal-binding</keyword>
<dbReference type="Pfam" id="PF12906">
    <property type="entry name" value="RINGv"/>
    <property type="match status" value="1"/>
</dbReference>
<dbReference type="PANTHER" id="PTHR20893">
    <property type="entry name" value="LD08641P"/>
    <property type="match status" value="1"/>
</dbReference>
<dbReference type="SUPFAM" id="SSF57850">
    <property type="entry name" value="RING/U-box"/>
    <property type="match status" value="1"/>
</dbReference>
<reference evidence="6" key="1">
    <citation type="journal article" date="2020" name="Nature">
        <title>Giant virus diversity and host interactions through global metagenomics.</title>
        <authorList>
            <person name="Schulz F."/>
            <person name="Roux S."/>
            <person name="Paez-Espino D."/>
            <person name="Jungbluth S."/>
            <person name="Walsh D.A."/>
            <person name="Denef V.J."/>
            <person name="McMahon K.D."/>
            <person name="Konstantinidis K.T."/>
            <person name="Eloe-Fadrosh E.A."/>
            <person name="Kyrpides N.C."/>
            <person name="Woyke T."/>
        </authorList>
    </citation>
    <scope>NUCLEOTIDE SEQUENCE</scope>
    <source>
        <strain evidence="6">GVMAG-M-3300010160-4</strain>
    </source>
</reference>
<name>A0A6C0BBW8_9ZZZZ</name>
<evidence type="ECO:0000313" key="6">
    <source>
        <dbReference type="EMBL" id="QHS89765.1"/>
    </source>
</evidence>
<feature type="transmembrane region" description="Helical" evidence="4">
    <location>
        <begin position="82"/>
        <end position="101"/>
    </location>
</feature>
<proteinExistence type="predicted"/>
<dbReference type="PROSITE" id="PS51292">
    <property type="entry name" value="ZF_RING_CH"/>
    <property type="match status" value="1"/>
</dbReference>
<organism evidence="6">
    <name type="scientific">viral metagenome</name>
    <dbReference type="NCBI Taxonomy" id="1070528"/>
    <lineage>
        <taxon>unclassified sequences</taxon>
        <taxon>metagenomes</taxon>
        <taxon>organismal metagenomes</taxon>
    </lineage>
</organism>
<keyword evidence="4" id="KW-0472">Membrane</keyword>
<evidence type="ECO:0000256" key="2">
    <source>
        <dbReference type="ARBA" id="ARBA00022771"/>
    </source>
</evidence>